<feature type="region of interest" description="Disordered" evidence="2">
    <location>
        <begin position="237"/>
        <end position="263"/>
    </location>
</feature>
<evidence type="ECO:0000313" key="3">
    <source>
        <dbReference type="EMBL" id="KAK1442718.1"/>
    </source>
</evidence>
<feature type="compositionally biased region" description="Acidic residues" evidence="2">
    <location>
        <begin position="245"/>
        <end position="255"/>
    </location>
</feature>
<evidence type="ECO:0000313" key="4">
    <source>
        <dbReference type="Proteomes" id="UP001230268"/>
    </source>
</evidence>
<evidence type="ECO:0008006" key="5">
    <source>
        <dbReference type="Google" id="ProtNLM"/>
    </source>
</evidence>
<dbReference type="Proteomes" id="UP001230268">
    <property type="component" value="Unassembled WGS sequence"/>
</dbReference>
<accession>A0AAD8LNJ3</accession>
<dbReference type="GO" id="GO:0005737">
    <property type="term" value="C:cytoplasm"/>
    <property type="evidence" value="ECO:0007669"/>
    <property type="project" value="TreeGrafter"/>
</dbReference>
<keyword evidence="4" id="KW-1185">Reference proteome</keyword>
<gene>
    <name evidence="3" type="ORF">BgAZ_302360</name>
</gene>
<dbReference type="InterPro" id="IPR036249">
    <property type="entry name" value="Thioredoxin-like_sf"/>
</dbReference>
<reference evidence="3" key="1">
    <citation type="submission" date="2023-08" db="EMBL/GenBank/DDBJ databases">
        <title>Draft sequence of the Babesia gibsoni genome.</title>
        <authorList>
            <person name="Yamagishi J.Y."/>
            <person name="Xuan X.X."/>
        </authorList>
    </citation>
    <scope>NUCLEOTIDE SEQUENCE</scope>
    <source>
        <strain evidence="3">Azabu</strain>
    </source>
</reference>
<dbReference type="PANTHER" id="PTHR45809">
    <property type="entry name" value="VIRAL IAP-ASSOCIATED FACTOR HOMOLOG"/>
    <property type="match status" value="1"/>
</dbReference>
<feature type="region of interest" description="Disordered" evidence="2">
    <location>
        <begin position="1"/>
        <end position="33"/>
    </location>
</feature>
<proteinExistence type="inferred from homology"/>
<sequence>MSTTHPTNITTEWDDLQRKHGNLPKLEPEETNEVRDAKLVEVAEHELLREARLREWKRRMQAKAQPTFGVPVTITEDNFVTEVTNASKAAGATKDDVGEESASFAQNEAGSDEDSPYVESRPELLKTAGQYIPVLLLDDRKEAIYLKDAWRELARRHPTVKFTMAPVNKIIKCDNKNSTPPSSVLLYFGGKCIMQKHAMSVLQLRSYEISESSVESRIANVLEALLNSASSHGPFLCGRQADANSDSDSDSEDDDSGLRSAGKAFQRDFLSKISGQRARRDSDSESDVDVNSKTYTSWVFDRALKR</sequence>
<name>A0AAD8LNJ3_BABGI</name>
<comment type="caution">
    <text evidence="3">The sequence shown here is derived from an EMBL/GenBank/DDBJ whole genome shotgun (WGS) entry which is preliminary data.</text>
</comment>
<protein>
    <recommendedName>
        <fullName evidence="5">Phosducin thioredoxin-like domain-containing protein</fullName>
    </recommendedName>
</protein>
<dbReference type="EMBL" id="JAVEPI010000003">
    <property type="protein sequence ID" value="KAK1442718.1"/>
    <property type="molecule type" value="Genomic_DNA"/>
</dbReference>
<dbReference type="InterPro" id="IPR051498">
    <property type="entry name" value="Phosducin-like_chap/apop_reg"/>
</dbReference>
<feature type="compositionally biased region" description="Polar residues" evidence="2">
    <location>
        <begin position="1"/>
        <end position="11"/>
    </location>
</feature>
<comment type="similarity">
    <text evidence="1">Belongs to the phosducin family.</text>
</comment>
<dbReference type="SUPFAM" id="SSF52833">
    <property type="entry name" value="Thioredoxin-like"/>
    <property type="match status" value="1"/>
</dbReference>
<dbReference type="GO" id="GO:0006457">
    <property type="term" value="P:protein folding"/>
    <property type="evidence" value="ECO:0007669"/>
    <property type="project" value="TreeGrafter"/>
</dbReference>
<dbReference type="PANTHER" id="PTHR45809:SF3">
    <property type="entry name" value="VIRAL IAP-ASSOCIATED FACTOR HOMOLOG"/>
    <property type="match status" value="1"/>
</dbReference>
<organism evidence="3 4">
    <name type="scientific">Babesia gibsoni</name>
    <dbReference type="NCBI Taxonomy" id="33632"/>
    <lineage>
        <taxon>Eukaryota</taxon>
        <taxon>Sar</taxon>
        <taxon>Alveolata</taxon>
        <taxon>Apicomplexa</taxon>
        <taxon>Aconoidasida</taxon>
        <taxon>Piroplasmida</taxon>
        <taxon>Babesiidae</taxon>
        <taxon>Babesia</taxon>
    </lineage>
</organism>
<dbReference type="Gene3D" id="3.40.30.10">
    <property type="entry name" value="Glutaredoxin"/>
    <property type="match status" value="1"/>
</dbReference>
<feature type="region of interest" description="Disordered" evidence="2">
    <location>
        <begin position="88"/>
        <end position="120"/>
    </location>
</feature>
<dbReference type="AlphaFoldDB" id="A0AAD8LNJ3"/>
<evidence type="ECO:0000256" key="2">
    <source>
        <dbReference type="SAM" id="MobiDB-lite"/>
    </source>
</evidence>
<evidence type="ECO:0000256" key="1">
    <source>
        <dbReference type="ARBA" id="ARBA00009686"/>
    </source>
</evidence>